<evidence type="ECO:0000256" key="2">
    <source>
        <dbReference type="ARBA" id="ARBA00005254"/>
    </source>
</evidence>
<dbReference type="OrthoDB" id="2018133at2759"/>
<gene>
    <name evidence="4" type="ORF">FKW77_002872</name>
</gene>
<keyword evidence="3" id="KW-0843">Virulence</keyword>
<dbReference type="PANTHER" id="PTHR43684:SF4">
    <property type="entry name" value="ENOYL-COA HYDRATASE_ISOMERASE FAMILY PROTEIN (AFU_ORTHOLOGUE AFUA_1G01890)"/>
    <property type="match status" value="1"/>
</dbReference>
<dbReference type="InterPro" id="IPR014748">
    <property type="entry name" value="Enoyl-CoA_hydra_C"/>
</dbReference>
<dbReference type="STRING" id="50376.A0A517L511"/>
<evidence type="ECO:0000256" key="3">
    <source>
        <dbReference type="ARBA" id="ARBA00023026"/>
    </source>
</evidence>
<reference evidence="4 5" key="1">
    <citation type="submission" date="2019-07" db="EMBL/GenBank/DDBJ databases">
        <title>Finished genome of Venturia effusa.</title>
        <authorList>
            <person name="Young C.A."/>
            <person name="Cox M.P."/>
            <person name="Ganley A.R.D."/>
            <person name="David W.J."/>
        </authorList>
    </citation>
    <scope>NUCLEOTIDE SEQUENCE [LARGE SCALE GENOMIC DNA]</scope>
    <source>
        <strain evidence="5">albino</strain>
    </source>
</reference>
<evidence type="ECO:0000256" key="1">
    <source>
        <dbReference type="ARBA" id="ARBA00004685"/>
    </source>
</evidence>
<dbReference type="PANTHER" id="PTHR43684">
    <property type="match status" value="1"/>
</dbReference>
<dbReference type="Pfam" id="PF00378">
    <property type="entry name" value="ECH_1"/>
    <property type="match status" value="1"/>
</dbReference>
<sequence length="316" mass="34544">MMAPRLPLLTVPASYSDLNTKQIKITNHPASSTSVTPIQIVTLFRPGRLNAFTEVMTEELEHVFGLFDLDNRVKAIVFTGDGRVFCAGADLDGSFKKIEGEGINEHRDGGGRVTVAIHQCRKPTICALQGSAVGIGITMTLPMAIRVAYSHAKIGFVFARRGLVMEAASSYFLPKLVGLSRAMHLVTTGATYPANHKLLDGLFSETVDAPEGVLPRALEIAQEYTENCSGVSWALMRDMMWRNPESAEGAHLLDSRIIYSLFDTKDNVEGVKSFLDKRKVDFKGSMADSAPSAYPWWEPINVVERAKVGRIGGAKI</sequence>
<dbReference type="InterPro" id="IPR029045">
    <property type="entry name" value="ClpP/crotonase-like_dom_sf"/>
</dbReference>
<dbReference type="SUPFAM" id="SSF52096">
    <property type="entry name" value="ClpP/crotonase"/>
    <property type="match status" value="1"/>
</dbReference>
<dbReference type="InterPro" id="IPR001753">
    <property type="entry name" value="Enoyl-CoA_hydra/iso"/>
</dbReference>
<dbReference type="Gene3D" id="3.90.226.10">
    <property type="entry name" value="2-enoyl-CoA Hydratase, Chain A, domain 1"/>
    <property type="match status" value="1"/>
</dbReference>
<evidence type="ECO:0000313" key="5">
    <source>
        <dbReference type="Proteomes" id="UP000316270"/>
    </source>
</evidence>
<protein>
    <submittedName>
        <fullName evidence="4">Uncharacterized protein</fullName>
    </submittedName>
</protein>
<dbReference type="Gene3D" id="1.10.12.10">
    <property type="entry name" value="Lyase 2-enoyl-coa Hydratase, Chain A, domain 2"/>
    <property type="match status" value="1"/>
</dbReference>
<dbReference type="CDD" id="cd06558">
    <property type="entry name" value="crotonase-like"/>
    <property type="match status" value="1"/>
</dbReference>
<dbReference type="AlphaFoldDB" id="A0A517L511"/>
<keyword evidence="5" id="KW-1185">Reference proteome</keyword>
<dbReference type="InterPro" id="IPR051053">
    <property type="entry name" value="ECH/Chromodomain_protein"/>
</dbReference>
<accession>A0A517L511</accession>
<comment type="similarity">
    <text evidence="2">Belongs to the enoyl-CoA hydratase/isomerase family.</text>
</comment>
<name>A0A517L511_9PEZI</name>
<evidence type="ECO:0000313" key="4">
    <source>
        <dbReference type="EMBL" id="QDS70726.1"/>
    </source>
</evidence>
<dbReference type="EMBL" id="CP042189">
    <property type="protein sequence ID" value="QDS70726.1"/>
    <property type="molecule type" value="Genomic_DNA"/>
</dbReference>
<organism evidence="4 5">
    <name type="scientific">Venturia effusa</name>
    <dbReference type="NCBI Taxonomy" id="50376"/>
    <lineage>
        <taxon>Eukaryota</taxon>
        <taxon>Fungi</taxon>
        <taxon>Dikarya</taxon>
        <taxon>Ascomycota</taxon>
        <taxon>Pezizomycotina</taxon>
        <taxon>Dothideomycetes</taxon>
        <taxon>Pleosporomycetidae</taxon>
        <taxon>Venturiales</taxon>
        <taxon>Venturiaceae</taxon>
        <taxon>Venturia</taxon>
    </lineage>
</organism>
<dbReference type="Proteomes" id="UP000316270">
    <property type="component" value="Chromosome 5"/>
</dbReference>
<proteinExistence type="inferred from homology"/>
<comment type="pathway">
    <text evidence="1">Mycotoxin biosynthesis.</text>
</comment>